<dbReference type="InterPro" id="IPR049033">
    <property type="entry name" value="AGA-YXIM_GBD"/>
</dbReference>
<dbReference type="PANTHER" id="PTHR43695">
    <property type="entry name" value="PUTATIVE (AFU_ORTHOLOGUE AFUA_2G17250)-RELATED"/>
    <property type="match status" value="1"/>
</dbReference>
<dbReference type="InterPro" id="IPR036514">
    <property type="entry name" value="SGNH_hydro_sf"/>
</dbReference>
<evidence type="ECO:0000313" key="5">
    <source>
        <dbReference type="EMBL" id="ASA21075.1"/>
    </source>
</evidence>
<dbReference type="AlphaFoldDB" id="A0A2Z2KBM1"/>
<dbReference type="Pfam" id="PF13472">
    <property type="entry name" value="Lipase_GDSL_2"/>
    <property type="match status" value="1"/>
</dbReference>
<reference evidence="5 6" key="1">
    <citation type="submission" date="2017-06" db="EMBL/GenBank/DDBJ databases">
        <title>Complete genome sequence of Paenibacillus donghaensis KCTC 13049T isolated from East Sea sediment, South Korea.</title>
        <authorList>
            <person name="Jung B.K."/>
            <person name="Hong S.-J."/>
            <person name="Shin J.-H."/>
        </authorList>
    </citation>
    <scope>NUCLEOTIDE SEQUENCE [LARGE SCALE GENOMIC DNA]</scope>
    <source>
        <strain evidence="5 6">KCTC 13049</strain>
    </source>
</reference>
<accession>A0A2Z2KBM1</accession>
<feature type="domain" description="SGNH hydrolase-type esterase" evidence="3">
    <location>
        <begin position="154"/>
        <end position="304"/>
    </location>
</feature>
<dbReference type="InterPro" id="IPR008979">
    <property type="entry name" value="Galactose-bd-like_sf"/>
</dbReference>
<dbReference type="CDD" id="cd01821">
    <property type="entry name" value="Rhamnogalacturan_acetylesterase_like"/>
    <property type="match status" value="1"/>
</dbReference>
<dbReference type="GO" id="GO:0016787">
    <property type="term" value="F:hydrolase activity"/>
    <property type="evidence" value="ECO:0007669"/>
    <property type="project" value="UniProtKB-KW"/>
</dbReference>
<dbReference type="Gene3D" id="3.40.50.1110">
    <property type="entry name" value="SGNH hydrolase"/>
    <property type="match status" value="1"/>
</dbReference>
<dbReference type="EMBL" id="CP021780">
    <property type="protein sequence ID" value="ASA21075.1"/>
    <property type="molecule type" value="Genomic_DNA"/>
</dbReference>
<dbReference type="SUPFAM" id="SSF52266">
    <property type="entry name" value="SGNH hydrolase"/>
    <property type="match status" value="1"/>
</dbReference>
<keyword evidence="2" id="KW-0378">Hydrolase</keyword>
<name>A0A2Z2KBM1_9BACL</name>
<dbReference type="SUPFAM" id="SSF49785">
    <property type="entry name" value="Galactose-binding domain-like"/>
    <property type="match status" value="1"/>
</dbReference>
<sequence>MTELTSYQFDFGLQAAASGYTKVSPETLYTQELGYGFTAGSTVYGRSRGGVDPLRNDFCIPHKAVFLADIPDGVYRISLLLGDLIADTSTVIRAGEGKFVLDTLNVPSGQFLRDGFSLCIRSGQLRLSFSGAAPRINALEIVPDLEGLTVFVAGDSTVTDQPEDGYPYAGWGQMLPGFFKPGVAVDNRALSGRSTRSFIHEGLFSGIMADIRPRDYLFIQFGHNDSKVDEARHTEPFTTYKENLLTMITEARSAGAIPVLVTSMHRRNFDADGVIRDSHGDYPVAMRELAAAEQVPLIDLHEKSRRLFEAYGPEGSKDLFMWSYPGEFIQHPAGVQDNTHFQILGGRLLAELVVEGIREAGLHDLVIYLRQG</sequence>
<evidence type="ECO:0000256" key="1">
    <source>
        <dbReference type="ARBA" id="ARBA00008668"/>
    </source>
</evidence>
<dbReference type="KEGG" id="pdh:B9T62_09925"/>
<evidence type="ECO:0000313" key="6">
    <source>
        <dbReference type="Proteomes" id="UP000249890"/>
    </source>
</evidence>
<protein>
    <submittedName>
        <fullName evidence="5">GDSL family lipase</fullName>
    </submittedName>
</protein>
<dbReference type="Pfam" id="PF21254">
    <property type="entry name" value="AGA-YXIM_GBD"/>
    <property type="match status" value="1"/>
</dbReference>
<dbReference type="OrthoDB" id="9807041at2"/>
<gene>
    <name evidence="5" type="ORF">B9T62_09925</name>
</gene>
<feature type="domain" description="Beta-agarase/YXIM esterase-like galactose-binding" evidence="4">
    <location>
        <begin position="7"/>
        <end position="127"/>
    </location>
</feature>
<comment type="similarity">
    <text evidence="1">Belongs to the 'GDSL' lipolytic enzyme family.</text>
</comment>
<dbReference type="PANTHER" id="PTHR43695:SF1">
    <property type="entry name" value="RHAMNOGALACTURONAN ACETYLESTERASE"/>
    <property type="match status" value="1"/>
</dbReference>
<keyword evidence="6" id="KW-1185">Reference proteome</keyword>
<evidence type="ECO:0000259" key="3">
    <source>
        <dbReference type="Pfam" id="PF13472"/>
    </source>
</evidence>
<evidence type="ECO:0000256" key="2">
    <source>
        <dbReference type="ARBA" id="ARBA00022801"/>
    </source>
</evidence>
<proteinExistence type="inferred from homology"/>
<dbReference type="Gene3D" id="2.60.120.430">
    <property type="entry name" value="Galactose-binding lectin"/>
    <property type="match status" value="1"/>
</dbReference>
<dbReference type="Proteomes" id="UP000249890">
    <property type="component" value="Chromosome"/>
</dbReference>
<organism evidence="5 6">
    <name type="scientific">Paenibacillus donghaensis</name>
    <dbReference type="NCBI Taxonomy" id="414771"/>
    <lineage>
        <taxon>Bacteria</taxon>
        <taxon>Bacillati</taxon>
        <taxon>Bacillota</taxon>
        <taxon>Bacilli</taxon>
        <taxon>Bacillales</taxon>
        <taxon>Paenibacillaceae</taxon>
        <taxon>Paenibacillus</taxon>
    </lineage>
</organism>
<dbReference type="InterPro" id="IPR013830">
    <property type="entry name" value="SGNH_hydro"/>
</dbReference>
<dbReference type="InterPro" id="IPR037459">
    <property type="entry name" value="RhgT-like"/>
</dbReference>
<evidence type="ECO:0000259" key="4">
    <source>
        <dbReference type="Pfam" id="PF21254"/>
    </source>
</evidence>